<name>A0ABR4LCX5_9EURO</name>
<feature type="transmembrane region" description="Helical" evidence="2">
    <location>
        <begin position="65"/>
        <end position="85"/>
    </location>
</feature>
<reference evidence="4 5" key="1">
    <citation type="submission" date="2024-07" db="EMBL/GenBank/DDBJ databases">
        <title>Section-level genome sequencing and comparative genomics of Aspergillus sections Usti and Cavernicolus.</title>
        <authorList>
            <consortium name="Lawrence Berkeley National Laboratory"/>
            <person name="Nybo J.L."/>
            <person name="Vesth T.C."/>
            <person name="Theobald S."/>
            <person name="Frisvad J.C."/>
            <person name="Larsen T.O."/>
            <person name="Kjaerboelling I."/>
            <person name="Rothschild-Mancinelli K."/>
            <person name="Lyhne E.K."/>
            <person name="Kogle M.E."/>
            <person name="Barry K."/>
            <person name="Clum A."/>
            <person name="Na H."/>
            <person name="Ledsgaard L."/>
            <person name="Lin J."/>
            <person name="Lipzen A."/>
            <person name="Kuo A."/>
            <person name="Riley R."/>
            <person name="Mondo S."/>
            <person name="Labutti K."/>
            <person name="Haridas S."/>
            <person name="Pangalinan J."/>
            <person name="Salamov A.A."/>
            <person name="Simmons B.A."/>
            <person name="Magnuson J.K."/>
            <person name="Chen J."/>
            <person name="Drula E."/>
            <person name="Henrissat B."/>
            <person name="Wiebenga A."/>
            <person name="Lubbers R.J."/>
            <person name="Gomes A.C."/>
            <person name="Macurrencykelacurrency M.R."/>
            <person name="Stajich J."/>
            <person name="Grigoriev I.V."/>
            <person name="Mortensen U.H."/>
            <person name="De Vries R.P."/>
            <person name="Baker S.E."/>
            <person name="Andersen M.R."/>
        </authorList>
    </citation>
    <scope>NUCLEOTIDE SEQUENCE [LARGE SCALE GENOMIC DNA]</scope>
    <source>
        <strain evidence="4 5">CBS 449.75</strain>
    </source>
</reference>
<organism evidence="4 5">
    <name type="scientific">Aspergillus lucknowensis</name>
    <dbReference type="NCBI Taxonomy" id="176173"/>
    <lineage>
        <taxon>Eukaryota</taxon>
        <taxon>Fungi</taxon>
        <taxon>Dikarya</taxon>
        <taxon>Ascomycota</taxon>
        <taxon>Pezizomycotina</taxon>
        <taxon>Eurotiomycetes</taxon>
        <taxon>Eurotiomycetidae</taxon>
        <taxon>Eurotiales</taxon>
        <taxon>Aspergillaceae</taxon>
        <taxon>Aspergillus</taxon>
        <taxon>Aspergillus subgen. Nidulantes</taxon>
    </lineage>
</organism>
<keyword evidence="2" id="KW-0812">Transmembrane</keyword>
<proteinExistence type="predicted"/>
<evidence type="ECO:0000313" key="5">
    <source>
        <dbReference type="Proteomes" id="UP001610432"/>
    </source>
</evidence>
<comment type="subcellular location">
    <subcellularLocation>
        <location evidence="1">Membrane</location>
        <topology evidence="1">Multi-pass membrane protein</topology>
    </subcellularLocation>
</comment>
<accession>A0ABR4LCX5</accession>
<evidence type="ECO:0000259" key="3">
    <source>
        <dbReference type="PROSITE" id="PS50850"/>
    </source>
</evidence>
<dbReference type="RefSeq" id="XP_070881365.1">
    <property type="nucleotide sequence ID" value="XM_071030392.1"/>
</dbReference>
<dbReference type="Gene3D" id="1.20.1250.20">
    <property type="entry name" value="MFS general substrate transporter like domains"/>
    <property type="match status" value="1"/>
</dbReference>
<evidence type="ECO:0000256" key="2">
    <source>
        <dbReference type="SAM" id="Phobius"/>
    </source>
</evidence>
<comment type="caution">
    <text evidence="4">The sequence shown here is derived from an EMBL/GenBank/DDBJ whole genome shotgun (WGS) entry which is preliminary data.</text>
</comment>
<protein>
    <recommendedName>
        <fullName evidence="3">Major facilitator superfamily (MFS) profile domain-containing protein</fullName>
    </recommendedName>
</protein>
<dbReference type="InterPro" id="IPR036259">
    <property type="entry name" value="MFS_trans_sf"/>
</dbReference>
<gene>
    <name evidence="4" type="ORF">BJX67DRAFT_366370</name>
</gene>
<dbReference type="PROSITE" id="PS50850">
    <property type="entry name" value="MFS"/>
    <property type="match status" value="1"/>
</dbReference>
<dbReference type="Proteomes" id="UP001610432">
    <property type="component" value="Unassembled WGS sequence"/>
</dbReference>
<dbReference type="InterPro" id="IPR020846">
    <property type="entry name" value="MFS_dom"/>
</dbReference>
<dbReference type="GeneID" id="98145464"/>
<evidence type="ECO:0000256" key="1">
    <source>
        <dbReference type="ARBA" id="ARBA00004141"/>
    </source>
</evidence>
<keyword evidence="2" id="KW-1133">Transmembrane helix</keyword>
<dbReference type="SUPFAM" id="SSF103473">
    <property type="entry name" value="MFS general substrate transporter"/>
    <property type="match status" value="1"/>
</dbReference>
<evidence type="ECO:0000313" key="4">
    <source>
        <dbReference type="EMBL" id="KAL2862386.1"/>
    </source>
</evidence>
<dbReference type="EMBL" id="JBFXLQ010000068">
    <property type="protein sequence ID" value="KAL2862386.1"/>
    <property type="molecule type" value="Genomic_DNA"/>
</dbReference>
<feature type="domain" description="Major facilitator superfamily (MFS) profile" evidence="3">
    <location>
        <begin position="1"/>
        <end position="88"/>
    </location>
</feature>
<sequence length="88" mass="9783">MFTLLYGRLRGIFGCKLSISQRWFYFAYRMFYVFRGLARVASGGVATLTMIIVSNVVTLQQQGKYKGISGVFMGLGDIVGPFIGVDLL</sequence>
<keyword evidence="2" id="KW-0472">Membrane</keyword>
<keyword evidence="5" id="KW-1185">Reference proteome</keyword>
<feature type="transmembrane region" description="Helical" evidence="2">
    <location>
        <begin position="32"/>
        <end position="53"/>
    </location>
</feature>